<gene>
    <name evidence="2" type="ORF">M409DRAFT_54528</name>
</gene>
<dbReference type="EMBL" id="ML993595">
    <property type="protein sequence ID" value="KAF2166737.1"/>
    <property type="molecule type" value="Genomic_DNA"/>
</dbReference>
<protein>
    <submittedName>
        <fullName evidence="2">Uncharacterized protein</fullName>
    </submittedName>
</protein>
<keyword evidence="3" id="KW-1185">Reference proteome</keyword>
<dbReference type="OrthoDB" id="3537171at2759"/>
<name>A0A6A6CHK9_ZASCE</name>
<sequence length="356" mass="40278">MDPSAPAFNISPRRTINKPDWIITSDEVEQGCILWLGTPTETMESQRRRGAPTTQVINAQSKLPANNGMYEHPFLVLSRPASDPSRIYFLPMTSLGGQSLASKYTLRKAAYHQATFLPVAPAELHPLYLAGDNRYRTLTLKNGDRLEKSTYVNVRELYEMDWRDAQLYWGSNPTLRKKWKLDMPSIQTVLNVATNNLKIAVERQYFPALENVTFSPTNRLGHGYRSQLLSPLHRRLSNHSNMMHRSRTIPAMASPIYRPITPPQPFVQRSPTSPPRYAVRSQPPTIHPALQAEFSPPGNVQSERAEGSQQAQRAVEEETPLLLSYNLQTPGDVEQPEQQGGESVCGGWWMLWCPCQ</sequence>
<dbReference type="Proteomes" id="UP000799537">
    <property type="component" value="Unassembled WGS sequence"/>
</dbReference>
<feature type="compositionally biased region" description="Polar residues" evidence="1">
    <location>
        <begin position="298"/>
        <end position="312"/>
    </location>
</feature>
<evidence type="ECO:0000313" key="3">
    <source>
        <dbReference type="Proteomes" id="UP000799537"/>
    </source>
</evidence>
<accession>A0A6A6CHK9</accession>
<feature type="region of interest" description="Disordered" evidence="1">
    <location>
        <begin position="288"/>
        <end position="317"/>
    </location>
</feature>
<dbReference type="PANTHER" id="PTHR37048:SF2">
    <property type="entry name" value="QUESTIONABLE PROTEIN"/>
    <property type="match status" value="1"/>
</dbReference>
<dbReference type="AlphaFoldDB" id="A0A6A6CHK9"/>
<proteinExistence type="predicted"/>
<evidence type="ECO:0000313" key="2">
    <source>
        <dbReference type="EMBL" id="KAF2166737.1"/>
    </source>
</evidence>
<reference evidence="2" key="1">
    <citation type="journal article" date="2020" name="Stud. Mycol.">
        <title>101 Dothideomycetes genomes: a test case for predicting lifestyles and emergence of pathogens.</title>
        <authorList>
            <person name="Haridas S."/>
            <person name="Albert R."/>
            <person name="Binder M."/>
            <person name="Bloem J."/>
            <person name="Labutti K."/>
            <person name="Salamov A."/>
            <person name="Andreopoulos B."/>
            <person name="Baker S."/>
            <person name="Barry K."/>
            <person name="Bills G."/>
            <person name="Bluhm B."/>
            <person name="Cannon C."/>
            <person name="Castanera R."/>
            <person name="Culley D."/>
            <person name="Daum C."/>
            <person name="Ezra D."/>
            <person name="Gonzalez J."/>
            <person name="Henrissat B."/>
            <person name="Kuo A."/>
            <person name="Liang C."/>
            <person name="Lipzen A."/>
            <person name="Lutzoni F."/>
            <person name="Magnuson J."/>
            <person name="Mondo S."/>
            <person name="Nolan M."/>
            <person name="Ohm R."/>
            <person name="Pangilinan J."/>
            <person name="Park H.-J."/>
            <person name="Ramirez L."/>
            <person name="Alfaro M."/>
            <person name="Sun H."/>
            <person name="Tritt A."/>
            <person name="Yoshinaga Y."/>
            <person name="Zwiers L.-H."/>
            <person name="Turgeon B."/>
            <person name="Goodwin S."/>
            <person name="Spatafora J."/>
            <person name="Crous P."/>
            <person name="Grigoriev I."/>
        </authorList>
    </citation>
    <scope>NUCLEOTIDE SEQUENCE</scope>
    <source>
        <strain evidence="2">ATCC 36951</strain>
    </source>
</reference>
<dbReference type="PANTHER" id="PTHR37048">
    <property type="entry name" value="QUESTIONABLE PROTEIN"/>
    <property type="match status" value="1"/>
</dbReference>
<organism evidence="2 3">
    <name type="scientific">Zasmidium cellare ATCC 36951</name>
    <dbReference type="NCBI Taxonomy" id="1080233"/>
    <lineage>
        <taxon>Eukaryota</taxon>
        <taxon>Fungi</taxon>
        <taxon>Dikarya</taxon>
        <taxon>Ascomycota</taxon>
        <taxon>Pezizomycotina</taxon>
        <taxon>Dothideomycetes</taxon>
        <taxon>Dothideomycetidae</taxon>
        <taxon>Mycosphaerellales</taxon>
        <taxon>Mycosphaerellaceae</taxon>
        <taxon>Zasmidium</taxon>
    </lineage>
</organism>
<dbReference type="GeneID" id="54566014"/>
<dbReference type="RefSeq" id="XP_033667626.1">
    <property type="nucleotide sequence ID" value="XM_033812742.1"/>
</dbReference>
<evidence type="ECO:0000256" key="1">
    <source>
        <dbReference type="SAM" id="MobiDB-lite"/>
    </source>
</evidence>